<evidence type="ECO:0000313" key="5">
    <source>
        <dbReference type="Proteomes" id="UP000186905"/>
    </source>
</evidence>
<accession>A0A1Q9GX40</accession>
<feature type="chain" id="PRO_5012299780" description="Outer membrane protein beta-barrel domain-containing protein" evidence="2">
    <location>
        <begin position="20"/>
        <end position="171"/>
    </location>
</feature>
<protein>
    <recommendedName>
        <fullName evidence="3">Outer membrane protein beta-barrel domain-containing protein</fullName>
    </recommendedName>
</protein>
<feature type="domain" description="Outer membrane protein beta-barrel" evidence="3">
    <location>
        <begin position="5"/>
        <end position="168"/>
    </location>
</feature>
<name>A0A1Q9GX40_9GAMM</name>
<comment type="caution">
    <text evidence="4">The sequence shown here is derived from an EMBL/GenBank/DDBJ whole genome shotgun (WGS) entry which is preliminary data.</text>
</comment>
<evidence type="ECO:0000256" key="2">
    <source>
        <dbReference type="SAM" id="SignalP"/>
    </source>
</evidence>
<feature type="signal peptide" evidence="2">
    <location>
        <begin position="1"/>
        <end position="19"/>
    </location>
</feature>
<dbReference type="OrthoDB" id="5823352at2"/>
<reference evidence="4 5" key="1">
    <citation type="submission" date="2016-09" db="EMBL/GenBank/DDBJ databases">
        <title>Photobacterium proteolyticum sp. nov. a protease producing bacterium isolated from ocean sediments of Laizhou Bay.</title>
        <authorList>
            <person name="Li Y."/>
        </authorList>
    </citation>
    <scope>NUCLEOTIDE SEQUENCE [LARGE SCALE GENOMIC DNA]</scope>
    <source>
        <strain evidence="4 5">13-12</strain>
    </source>
</reference>
<dbReference type="AlphaFoldDB" id="A0A1Q9GX40"/>
<evidence type="ECO:0000313" key="4">
    <source>
        <dbReference type="EMBL" id="OLQ79817.1"/>
    </source>
</evidence>
<dbReference type="Pfam" id="PF13505">
    <property type="entry name" value="OMP_b-brl"/>
    <property type="match status" value="1"/>
</dbReference>
<sequence length="171" mass="17870">MKKTLLAAMLALTALPASADIFGLSVGATAGAAQLDFQGNKEYGYEYGLNASYALNDFFSINAGVVQGSGEVDSDLSASKNDIDYTAFPVTLRGDLPLLIGSLYAKAGTNFYDVDVARDGVKATDDGWAFTGGAGFVLTLLPLVDLSLGYEYRDMGEVTNNAVVVGVDISL</sequence>
<dbReference type="SUPFAM" id="SSF56925">
    <property type="entry name" value="OMPA-like"/>
    <property type="match status" value="1"/>
</dbReference>
<keyword evidence="1 2" id="KW-0732">Signal</keyword>
<gene>
    <name evidence="4" type="ORF">BIT28_00755</name>
</gene>
<dbReference type="EMBL" id="MJIL01000049">
    <property type="protein sequence ID" value="OLQ79817.1"/>
    <property type="molecule type" value="Genomic_DNA"/>
</dbReference>
<proteinExistence type="predicted"/>
<organism evidence="4 5">
    <name type="scientific">Photobacterium proteolyticum</name>
    <dbReference type="NCBI Taxonomy" id="1903952"/>
    <lineage>
        <taxon>Bacteria</taxon>
        <taxon>Pseudomonadati</taxon>
        <taxon>Pseudomonadota</taxon>
        <taxon>Gammaproteobacteria</taxon>
        <taxon>Vibrionales</taxon>
        <taxon>Vibrionaceae</taxon>
        <taxon>Photobacterium</taxon>
    </lineage>
</organism>
<evidence type="ECO:0000259" key="3">
    <source>
        <dbReference type="Pfam" id="PF13505"/>
    </source>
</evidence>
<dbReference type="InterPro" id="IPR011250">
    <property type="entry name" value="OMP/PagP_B-barrel"/>
</dbReference>
<dbReference type="Proteomes" id="UP000186905">
    <property type="component" value="Unassembled WGS sequence"/>
</dbReference>
<keyword evidence="5" id="KW-1185">Reference proteome</keyword>
<dbReference type="RefSeq" id="WP_075762665.1">
    <property type="nucleotide sequence ID" value="NZ_MJIL01000049.1"/>
</dbReference>
<evidence type="ECO:0000256" key="1">
    <source>
        <dbReference type="ARBA" id="ARBA00022729"/>
    </source>
</evidence>
<dbReference type="Gene3D" id="2.40.160.20">
    <property type="match status" value="1"/>
</dbReference>
<dbReference type="InterPro" id="IPR027385">
    <property type="entry name" value="Beta-barrel_OMP"/>
</dbReference>